<dbReference type="RefSeq" id="XP_058329615.1">
    <property type="nucleotide sequence ID" value="XM_058476725.1"/>
</dbReference>
<dbReference type="FunFam" id="3.30.200.20:FF:000567">
    <property type="entry name" value="Serine/threonine-protein kinase MARK2"/>
    <property type="match status" value="1"/>
</dbReference>
<dbReference type="PROSITE" id="PS50011">
    <property type="entry name" value="PROTEIN_KINASE_DOM"/>
    <property type="match status" value="1"/>
</dbReference>
<dbReference type="InterPro" id="IPR017441">
    <property type="entry name" value="Protein_kinase_ATP_BS"/>
</dbReference>
<feature type="binding site" evidence="3">
    <location>
        <position position="353"/>
    </location>
    <ligand>
        <name>ATP</name>
        <dbReference type="ChEBI" id="CHEBI:30616"/>
    </ligand>
</feature>
<dbReference type="AlphaFoldDB" id="A0A9W9TKS9"/>
<dbReference type="Proteomes" id="UP001150941">
    <property type="component" value="Unassembled WGS sequence"/>
</dbReference>
<feature type="compositionally biased region" description="Polar residues" evidence="4">
    <location>
        <begin position="159"/>
        <end position="184"/>
    </location>
</feature>
<dbReference type="OrthoDB" id="4062651at2759"/>
<feature type="compositionally biased region" description="Polar residues" evidence="4">
    <location>
        <begin position="269"/>
        <end position="283"/>
    </location>
</feature>
<feature type="compositionally biased region" description="Basic and acidic residues" evidence="4">
    <location>
        <begin position="106"/>
        <end position="127"/>
    </location>
</feature>
<dbReference type="GO" id="GO:0005737">
    <property type="term" value="C:cytoplasm"/>
    <property type="evidence" value="ECO:0007669"/>
    <property type="project" value="TreeGrafter"/>
</dbReference>
<dbReference type="GO" id="GO:0005524">
    <property type="term" value="F:ATP binding"/>
    <property type="evidence" value="ECO:0007669"/>
    <property type="project" value="UniProtKB-UniRule"/>
</dbReference>
<evidence type="ECO:0000256" key="4">
    <source>
        <dbReference type="SAM" id="MobiDB-lite"/>
    </source>
</evidence>
<dbReference type="Gene3D" id="1.10.510.10">
    <property type="entry name" value="Transferase(Phosphotransferase) domain 1"/>
    <property type="match status" value="1"/>
</dbReference>
<protein>
    <recommendedName>
        <fullName evidence="5">Protein kinase domain-containing protein</fullName>
    </recommendedName>
</protein>
<dbReference type="GO" id="GO:0000226">
    <property type="term" value="P:microtubule cytoskeleton organization"/>
    <property type="evidence" value="ECO:0007669"/>
    <property type="project" value="TreeGrafter"/>
</dbReference>
<feature type="compositionally biased region" description="Polar residues" evidence="4">
    <location>
        <begin position="221"/>
        <end position="230"/>
    </location>
</feature>
<evidence type="ECO:0000256" key="1">
    <source>
        <dbReference type="ARBA" id="ARBA00022741"/>
    </source>
</evidence>
<dbReference type="Pfam" id="PF00069">
    <property type="entry name" value="Pkinase"/>
    <property type="match status" value="1"/>
</dbReference>
<dbReference type="SUPFAM" id="SSF56112">
    <property type="entry name" value="Protein kinase-like (PK-like)"/>
    <property type="match status" value="1"/>
</dbReference>
<reference evidence="6" key="1">
    <citation type="submission" date="2022-11" db="EMBL/GenBank/DDBJ databases">
        <authorList>
            <person name="Petersen C."/>
        </authorList>
    </citation>
    <scope>NUCLEOTIDE SEQUENCE</scope>
    <source>
        <strain evidence="6">IBT 19713</strain>
    </source>
</reference>
<keyword evidence="1 3" id="KW-0547">Nucleotide-binding</keyword>
<feature type="compositionally biased region" description="Polar residues" evidence="4">
    <location>
        <begin position="128"/>
        <end position="137"/>
    </location>
</feature>
<evidence type="ECO:0000256" key="3">
    <source>
        <dbReference type="PROSITE-ProRule" id="PRU10141"/>
    </source>
</evidence>
<feature type="compositionally biased region" description="Low complexity" evidence="4">
    <location>
        <begin position="296"/>
        <end position="305"/>
    </location>
</feature>
<dbReference type="InterPro" id="IPR000719">
    <property type="entry name" value="Prot_kinase_dom"/>
</dbReference>
<dbReference type="FunFam" id="1.10.510.10:FF:000985">
    <property type="entry name" value="Serine/threonine-protein kinase MARK2"/>
    <property type="match status" value="1"/>
</dbReference>
<dbReference type="GO" id="GO:0004674">
    <property type="term" value="F:protein serine/threonine kinase activity"/>
    <property type="evidence" value="ECO:0007669"/>
    <property type="project" value="TreeGrafter"/>
</dbReference>
<evidence type="ECO:0000256" key="2">
    <source>
        <dbReference type="ARBA" id="ARBA00022840"/>
    </source>
</evidence>
<sequence length="641" mass="70977">MAYPERHGVAGLKIETSFHQQRGEWSSDDQRKRISTTGGDGIDNDCTNLSHNYSAYRRDTDEDRRDDEFPHKPDDIPGSPLDDYLQGRRRSISFNPTVSIDSGLEQPHEEPLAKGDVKDRPPLKFESRTSSLRNALSQDDERMAPTPDRWGQHADQSPEQRGIPTGSSRSHQTLNSETEPTTGTELEHPTSLTSLSTASPIAEEVRTPPGSVRDDLLSPLYITSPTQNPFASPEDRSSWSGGVVTPVTPFGSKSRSSALDRSSSLRNSIRQGSRRSTNSSGKSPASMFLSMWSGSGQADEPAAAQPDDEGQLVGTDYVLGKQIGFGGFSVVKEAYKVQDKGSPKRTAVKIVKKQVAGRTEQENEDVQAEFDHEVRVWRYLSHPHVLALDAVYETDYATFCFTKLAIGGTLFDLVRQNRKGLEPALAKKYTYQLASAIRYLHEDIHVVHRDIKLENCLLDPIENPDGTVSSTLVLCDFGMAEWMSTDHGGDSPDPYDDVADRPPPTKMGPAGSSTSVAGSLEYASPELLQSTGGVIHPSVDIWALGVIIYTVIVGSRPFQDSFTPRIQANIINGIWDRESLLGDTTDELLQQDRRDALELVKGCLEMDVNRRWTIRRVLESAWLKEVAEPSEDHTPESMWRI</sequence>
<dbReference type="Gene3D" id="3.30.200.20">
    <property type="entry name" value="Phosphorylase Kinase, domain 1"/>
    <property type="match status" value="1"/>
</dbReference>
<gene>
    <name evidence="6" type="ORF">N7468_007429</name>
</gene>
<dbReference type="EMBL" id="JAPQKS010000005">
    <property type="protein sequence ID" value="KAJ5226204.1"/>
    <property type="molecule type" value="Genomic_DNA"/>
</dbReference>
<evidence type="ECO:0000259" key="5">
    <source>
        <dbReference type="PROSITE" id="PS50011"/>
    </source>
</evidence>
<proteinExistence type="predicted"/>
<dbReference type="SMART" id="SM00220">
    <property type="entry name" value="S_TKc"/>
    <property type="match status" value="1"/>
</dbReference>
<dbReference type="GeneID" id="83204028"/>
<organism evidence="6 7">
    <name type="scientific">Penicillium chermesinum</name>
    <dbReference type="NCBI Taxonomy" id="63820"/>
    <lineage>
        <taxon>Eukaryota</taxon>
        <taxon>Fungi</taxon>
        <taxon>Dikarya</taxon>
        <taxon>Ascomycota</taxon>
        <taxon>Pezizomycotina</taxon>
        <taxon>Eurotiomycetes</taxon>
        <taxon>Eurotiomycetidae</taxon>
        <taxon>Eurotiales</taxon>
        <taxon>Aspergillaceae</taxon>
        <taxon>Penicillium</taxon>
    </lineage>
</organism>
<dbReference type="GO" id="GO:0035556">
    <property type="term" value="P:intracellular signal transduction"/>
    <property type="evidence" value="ECO:0007669"/>
    <property type="project" value="TreeGrafter"/>
</dbReference>
<dbReference type="PANTHER" id="PTHR24346:SF76">
    <property type="entry name" value="NON-SPECIFIC SERINE_THREONINE PROTEIN KINASE"/>
    <property type="match status" value="1"/>
</dbReference>
<name>A0A9W9TKS9_9EURO</name>
<reference evidence="6" key="2">
    <citation type="journal article" date="2023" name="IMA Fungus">
        <title>Comparative genomic study of the Penicillium genus elucidates a diverse pangenome and 15 lateral gene transfer events.</title>
        <authorList>
            <person name="Petersen C."/>
            <person name="Sorensen T."/>
            <person name="Nielsen M.R."/>
            <person name="Sondergaard T.E."/>
            <person name="Sorensen J.L."/>
            <person name="Fitzpatrick D.A."/>
            <person name="Frisvad J.C."/>
            <person name="Nielsen K.L."/>
        </authorList>
    </citation>
    <scope>NUCLEOTIDE SEQUENCE</scope>
    <source>
        <strain evidence="6">IBT 19713</strain>
    </source>
</reference>
<dbReference type="PROSITE" id="PS00107">
    <property type="entry name" value="PROTEIN_KINASE_ATP"/>
    <property type="match status" value="1"/>
</dbReference>
<feature type="domain" description="Protein kinase" evidence="5">
    <location>
        <begin position="317"/>
        <end position="623"/>
    </location>
</feature>
<feature type="region of interest" description="Disordered" evidence="4">
    <location>
        <begin position="1"/>
        <end position="307"/>
    </location>
</feature>
<keyword evidence="7" id="KW-1185">Reference proteome</keyword>
<evidence type="ECO:0000313" key="7">
    <source>
        <dbReference type="Proteomes" id="UP001150941"/>
    </source>
</evidence>
<evidence type="ECO:0000313" key="6">
    <source>
        <dbReference type="EMBL" id="KAJ5226204.1"/>
    </source>
</evidence>
<dbReference type="PROSITE" id="PS00108">
    <property type="entry name" value="PROTEIN_KINASE_ST"/>
    <property type="match status" value="1"/>
</dbReference>
<feature type="compositionally biased region" description="Basic and acidic residues" evidence="4">
    <location>
        <begin position="56"/>
        <end position="75"/>
    </location>
</feature>
<accession>A0A9W9TKS9</accession>
<comment type="caution">
    <text evidence="6">The sequence shown here is derived from an EMBL/GenBank/DDBJ whole genome shotgun (WGS) entry which is preliminary data.</text>
</comment>
<feature type="region of interest" description="Disordered" evidence="4">
    <location>
        <begin position="486"/>
        <end position="515"/>
    </location>
</feature>
<feature type="compositionally biased region" description="Low complexity" evidence="4">
    <location>
        <begin position="252"/>
        <end position="268"/>
    </location>
</feature>
<dbReference type="InterPro" id="IPR008271">
    <property type="entry name" value="Ser/Thr_kinase_AS"/>
</dbReference>
<dbReference type="InterPro" id="IPR011009">
    <property type="entry name" value="Kinase-like_dom_sf"/>
</dbReference>
<dbReference type="PANTHER" id="PTHR24346">
    <property type="entry name" value="MAP/MICROTUBULE AFFINITY-REGULATING KINASE"/>
    <property type="match status" value="1"/>
</dbReference>
<keyword evidence="2 3" id="KW-0067">ATP-binding</keyword>